<keyword evidence="1" id="KW-0863">Zinc-finger</keyword>
<evidence type="ECO:0000256" key="2">
    <source>
        <dbReference type="SAM" id="MobiDB-lite"/>
    </source>
</evidence>
<name>A0ABR4J576_9EURO</name>
<organism evidence="4 5">
    <name type="scientific">Aspergillus cavernicola</name>
    <dbReference type="NCBI Taxonomy" id="176166"/>
    <lineage>
        <taxon>Eukaryota</taxon>
        <taxon>Fungi</taxon>
        <taxon>Dikarya</taxon>
        <taxon>Ascomycota</taxon>
        <taxon>Pezizomycotina</taxon>
        <taxon>Eurotiomycetes</taxon>
        <taxon>Eurotiomycetidae</taxon>
        <taxon>Eurotiales</taxon>
        <taxon>Aspergillaceae</taxon>
        <taxon>Aspergillus</taxon>
        <taxon>Aspergillus subgen. Nidulantes</taxon>
    </lineage>
</organism>
<feature type="region of interest" description="Disordered" evidence="2">
    <location>
        <begin position="426"/>
        <end position="496"/>
    </location>
</feature>
<comment type="caution">
    <text evidence="4">The sequence shown here is derived from an EMBL/GenBank/DDBJ whole genome shotgun (WGS) entry which is preliminary data.</text>
</comment>
<dbReference type="EMBL" id="JBFXLS010000001">
    <property type="protein sequence ID" value="KAL2835203.1"/>
    <property type="molecule type" value="Genomic_DNA"/>
</dbReference>
<feature type="compositionally biased region" description="Polar residues" evidence="2">
    <location>
        <begin position="273"/>
        <end position="298"/>
    </location>
</feature>
<accession>A0ABR4J576</accession>
<keyword evidence="1" id="KW-0862">Zinc</keyword>
<feature type="region of interest" description="Disordered" evidence="2">
    <location>
        <begin position="271"/>
        <end position="300"/>
    </location>
</feature>
<proteinExistence type="predicted"/>
<feature type="region of interest" description="Disordered" evidence="2">
    <location>
        <begin position="226"/>
        <end position="254"/>
    </location>
</feature>
<evidence type="ECO:0000259" key="3">
    <source>
        <dbReference type="PROSITE" id="PS50103"/>
    </source>
</evidence>
<evidence type="ECO:0000256" key="1">
    <source>
        <dbReference type="PROSITE-ProRule" id="PRU00723"/>
    </source>
</evidence>
<dbReference type="InterPro" id="IPR000571">
    <property type="entry name" value="Znf_CCCH"/>
</dbReference>
<feature type="domain" description="C3H1-type" evidence="3">
    <location>
        <begin position="147"/>
        <end position="176"/>
    </location>
</feature>
<keyword evidence="1" id="KW-0479">Metal-binding</keyword>
<reference evidence="4 5" key="1">
    <citation type="submission" date="2024-07" db="EMBL/GenBank/DDBJ databases">
        <title>Section-level genome sequencing and comparative genomics of Aspergillus sections Usti and Cavernicolus.</title>
        <authorList>
            <consortium name="Lawrence Berkeley National Laboratory"/>
            <person name="Nybo J.L."/>
            <person name="Vesth T.C."/>
            <person name="Theobald S."/>
            <person name="Frisvad J.C."/>
            <person name="Larsen T.O."/>
            <person name="Kjaerboelling I."/>
            <person name="Rothschild-Mancinelli K."/>
            <person name="Lyhne E.K."/>
            <person name="Kogle M.E."/>
            <person name="Barry K."/>
            <person name="Clum A."/>
            <person name="Na H."/>
            <person name="Ledsgaard L."/>
            <person name="Lin J."/>
            <person name="Lipzen A."/>
            <person name="Kuo A."/>
            <person name="Riley R."/>
            <person name="Mondo S."/>
            <person name="LaButti K."/>
            <person name="Haridas S."/>
            <person name="Pangalinan J."/>
            <person name="Salamov A.A."/>
            <person name="Simmons B.A."/>
            <person name="Magnuson J.K."/>
            <person name="Chen J."/>
            <person name="Drula E."/>
            <person name="Henrissat B."/>
            <person name="Wiebenga A."/>
            <person name="Lubbers R.J."/>
            <person name="Gomes A.C."/>
            <person name="Makela M.R."/>
            <person name="Stajich J."/>
            <person name="Grigoriev I.V."/>
            <person name="Mortensen U.H."/>
            <person name="De vries R.P."/>
            <person name="Baker S.E."/>
            <person name="Andersen M.R."/>
        </authorList>
    </citation>
    <scope>NUCLEOTIDE SEQUENCE [LARGE SCALE GENOMIC DNA]</scope>
    <source>
        <strain evidence="4 5">CBS 600.67</strain>
    </source>
</reference>
<dbReference type="Proteomes" id="UP001610335">
    <property type="component" value="Unassembled WGS sequence"/>
</dbReference>
<feature type="compositionally biased region" description="Polar residues" evidence="2">
    <location>
        <begin position="434"/>
        <end position="454"/>
    </location>
</feature>
<feature type="compositionally biased region" description="Basic and acidic residues" evidence="2">
    <location>
        <begin position="376"/>
        <end position="386"/>
    </location>
</feature>
<evidence type="ECO:0000313" key="5">
    <source>
        <dbReference type="Proteomes" id="UP001610335"/>
    </source>
</evidence>
<feature type="region of interest" description="Disordered" evidence="2">
    <location>
        <begin position="361"/>
        <end position="395"/>
    </location>
</feature>
<keyword evidence="5" id="KW-1185">Reference proteome</keyword>
<feature type="zinc finger region" description="C3H1-type" evidence="1">
    <location>
        <begin position="147"/>
        <end position="176"/>
    </location>
</feature>
<dbReference type="PROSITE" id="PS50103">
    <property type="entry name" value="ZF_C3H1"/>
    <property type="match status" value="1"/>
</dbReference>
<sequence>MSSSPRPRFFCTRPNGTVTPLIAVDELPTHISIRGIPRVLSFNDTEGMTSLGTVSPRGHFYTVEGTTPAVSRPSSTGAMSHRTRSHDLHTSLMRLLADENIPSNQRLALNALLQQGVPQTWHVNSAPTPATGWLVPNSGSSPGSPSARQKEYCSYWIRHGECDYQQQGCLYKHEMPQEKSMLEKLGLRDIPRWYREKYNVSSLGPNGHGHLRSHIGNSHAWKDDGTFKSIQFPPHLGPTGAGEPPELEKHKQKHAAYLPTQQHQQATLFPRSSPMTYQSPTAPVPTQTPNTSPSQLDPSNKKIDLLSFEHPDYGLLYRPSNENNFEAPGKAQHKGLIRNLQTLAHTPVPVNAEYLPGSFDSTVGAGRSKRLQRSRKLYEPRSHHAMPDSGPETFDTDVLHAFQNLAVASSSGASVASKATGSQLASPVADAVHGSTTSEPPTRGPSPTSLSPGASPSILRGRGKDKNYKRAPGTICQKRTYRKRSTGSSDDDMFFH</sequence>
<protein>
    <recommendedName>
        <fullName evidence="3">C3H1-type domain-containing protein</fullName>
    </recommendedName>
</protein>
<gene>
    <name evidence="4" type="ORF">BDW59DRAFT_156023</name>
</gene>
<evidence type="ECO:0000313" key="4">
    <source>
        <dbReference type="EMBL" id="KAL2835203.1"/>
    </source>
</evidence>